<dbReference type="Proteomes" id="UP000192257">
    <property type="component" value="Unassembled WGS sequence"/>
</dbReference>
<accession>A0A1X0P4C1</accession>
<dbReference type="AlphaFoldDB" id="A0A1X0P4C1"/>
<dbReference type="EMBL" id="NBCO01000006">
    <property type="protein sequence ID" value="ORC91409.1"/>
    <property type="molecule type" value="Genomic_DNA"/>
</dbReference>
<name>A0A1X0P4C1_9TRYP</name>
<comment type="caution">
    <text evidence="1">The sequence shown here is derived from an EMBL/GenBank/DDBJ whole genome shotgun (WGS) entry which is preliminary data.</text>
</comment>
<organism evidence="1 2">
    <name type="scientific">Trypanosoma theileri</name>
    <dbReference type="NCBI Taxonomy" id="67003"/>
    <lineage>
        <taxon>Eukaryota</taxon>
        <taxon>Discoba</taxon>
        <taxon>Euglenozoa</taxon>
        <taxon>Kinetoplastea</taxon>
        <taxon>Metakinetoplastina</taxon>
        <taxon>Trypanosomatida</taxon>
        <taxon>Trypanosomatidae</taxon>
        <taxon>Trypanosoma</taxon>
    </lineage>
</organism>
<dbReference type="VEuPathDB" id="TriTrypDB:TM35_000064140"/>
<dbReference type="STRING" id="67003.A0A1X0P4C1"/>
<keyword evidence="2" id="KW-1185">Reference proteome</keyword>
<dbReference type="RefSeq" id="XP_028885475.1">
    <property type="nucleotide sequence ID" value="XM_029023451.1"/>
</dbReference>
<dbReference type="GeneID" id="39983231"/>
<dbReference type="OrthoDB" id="268840at2759"/>
<proteinExistence type="predicted"/>
<protein>
    <submittedName>
        <fullName evidence="1">Uncharacterized protein</fullName>
    </submittedName>
</protein>
<evidence type="ECO:0000313" key="2">
    <source>
        <dbReference type="Proteomes" id="UP000192257"/>
    </source>
</evidence>
<reference evidence="1 2" key="1">
    <citation type="submission" date="2017-03" db="EMBL/GenBank/DDBJ databases">
        <title>An alternative strategy for trypanosome survival in the mammalian bloodstream revealed through genome and transcriptome analysis of the ubiquitous bovine parasite Trypanosoma (Megatrypanum) theileri.</title>
        <authorList>
            <person name="Kelly S."/>
            <person name="Ivens A."/>
            <person name="Mott A."/>
            <person name="O'Neill E."/>
            <person name="Emms D."/>
            <person name="Macleod O."/>
            <person name="Voorheis P."/>
            <person name="Matthews J."/>
            <person name="Matthews K."/>
            <person name="Carrington M."/>
        </authorList>
    </citation>
    <scope>NUCLEOTIDE SEQUENCE [LARGE SCALE GENOMIC DNA]</scope>
    <source>
        <strain evidence="1">Edinburgh</strain>
    </source>
</reference>
<evidence type="ECO:0000313" key="1">
    <source>
        <dbReference type="EMBL" id="ORC91409.1"/>
    </source>
</evidence>
<gene>
    <name evidence="1" type="ORF">TM35_000064140</name>
</gene>
<sequence length="102" mass="12156">MVLRRLSKQRKITNPQMLLMHRREPYKPCMKDRHEIENRAKLYEFERKNAEGLMFVPDTALPPWKKSLALNATAAANRMNFRGFRVRVVDRQDEPGFPTPFR</sequence>